<name>A0A5B8RDR4_9ZZZZ</name>
<dbReference type="InterPro" id="IPR014340">
    <property type="entry name" value="LptA"/>
</dbReference>
<feature type="region of interest" description="Disordered" evidence="4">
    <location>
        <begin position="85"/>
        <end position="121"/>
    </location>
</feature>
<gene>
    <name evidence="6" type="primary">lptA</name>
    <name evidence="6" type="ORF">KBTEX_01263</name>
</gene>
<feature type="domain" description="Organic solvent tolerance-like N-terminal" evidence="5">
    <location>
        <begin position="34"/>
        <end position="144"/>
    </location>
</feature>
<dbReference type="PANTHER" id="PTHR36504:SF1">
    <property type="entry name" value="LIPOPOLYSACCHARIDE EXPORT SYSTEM PROTEIN LPTA"/>
    <property type="match status" value="1"/>
</dbReference>
<dbReference type="Gene3D" id="2.60.450.10">
    <property type="entry name" value="Lipopolysaccharide (LPS) transport protein A like domain"/>
    <property type="match status" value="1"/>
</dbReference>
<dbReference type="HAMAP" id="MF_01914">
    <property type="entry name" value="LPS_assembly_LptA"/>
    <property type="match status" value="1"/>
</dbReference>
<evidence type="ECO:0000313" key="6">
    <source>
        <dbReference type="EMBL" id="QEA04945.1"/>
    </source>
</evidence>
<reference evidence="6" key="1">
    <citation type="submission" date="2019-06" db="EMBL/GenBank/DDBJ databases">
        <authorList>
            <person name="Murdoch R.W."/>
            <person name="Fathepure B."/>
        </authorList>
    </citation>
    <scope>NUCLEOTIDE SEQUENCE</scope>
</reference>
<protein>
    <submittedName>
        <fullName evidence="6">Lipopolysaccharide export system protein LptA</fullName>
    </submittedName>
</protein>
<dbReference type="NCBIfam" id="TIGR03002">
    <property type="entry name" value="outer_YhbN_LptA"/>
    <property type="match status" value="1"/>
</dbReference>
<evidence type="ECO:0000256" key="2">
    <source>
        <dbReference type="ARBA" id="ARBA00022729"/>
    </source>
</evidence>
<dbReference type="AlphaFoldDB" id="A0A5B8RDR4"/>
<feature type="compositionally biased region" description="Basic and acidic residues" evidence="4">
    <location>
        <begin position="85"/>
        <end position="100"/>
    </location>
</feature>
<evidence type="ECO:0000259" key="5">
    <source>
        <dbReference type="Pfam" id="PF03968"/>
    </source>
</evidence>
<proteinExistence type="inferred from homology"/>
<evidence type="ECO:0000256" key="1">
    <source>
        <dbReference type="ARBA" id="ARBA00022448"/>
    </source>
</evidence>
<dbReference type="GO" id="GO:0015920">
    <property type="term" value="P:lipopolysaccharide transport"/>
    <property type="evidence" value="ECO:0007669"/>
    <property type="project" value="InterPro"/>
</dbReference>
<keyword evidence="1" id="KW-0813">Transport</keyword>
<evidence type="ECO:0000256" key="4">
    <source>
        <dbReference type="SAM" id="MobiDB-lite"/>
    </source>
</evidence>
<evidence type="ECO:0000256" key="3">
    <source>
        <dbReference type="ARBA" id="ARBA00022764"/>
    </source>
</evidence>
<feature type="region of interest" description="Disordered" evidence="4">
    <location>
        <begin position="147"/>
        <end position="176"/>
    </location>
</feature>
<dbReference type="Pfam" id="PF03968">
    <property type="entry name" value="LptD_N"/>
    <property type="match status" value="1"/>
</dbReference>
<dbReference type="InterPro" id="IPR052037">
    <property type="entry name" value="LPS_export_LptA"/>
</dbReference>
<dbReference type="InterPro" id="IPR005653">
    <property type="entry name" value="OstA-like_N"/>
</dbReference>
<dbReference type="EMBL" id="MN079092">
    <property type="protein sequence ID" value="QEA04945.1"/>
    <property type="molecule type" value="Genomic_DNA"/>
</dbReference>
<dbReference type="PANTHER" id="PTHR36504">
    <property type="entry name" value="LIPOPOLYSACCHARIDE EXPORT SYSTEM PROTEIN LPTA"/>
    <property type="match status" value="1"/>
</dbReference>
<keyword evidence="3" id="KW-0574">Periplasm</keyword>
<accession>A0A5B8RDR4</accession>
<keyword evidence="2" id="KW-0732">Signal</keyword>
<dbReference type="PROSITE" id="PS51257">
    <property type="entry name" value="PROKAR_LIPOPROTEIN"/>
    <property type="match status" value="1"/>
</dbReference>
<dbReference type="GO" id="GO:0001530">
    <property type="term" value="F:lipopolysaccharide binding"/>
    <property type="evidence" value="ECO:0007669"/>
    <property type="project" value="InterPro"/>
</dbReference>
<sequence length="176" mass="19046">MRPNSLIRLLAACLLAVAGCALAQQDSSKQPLHLSADTGELDNVRGVSTYTGNVVVTRGQMRITGDVLRVYRGDGDTLDRIEVEGEPATYHDESPQRETPVDAEAPTMTYYSGPPERIELSGGATLTRGRDEFRGETVNYDIAADQVKADSSKDQRVQVTLFPKKDDSGNDSGDGQ</sequence>
<dbReference type="GO" id="GO:0017089">
    <property type="term" value="F:glycolipid transfer activity"/>
    <property type="evidence" value="ECO:0007669"/>
    <property type="project" value="TreeGrafter"/>
</dbReference>
<organism evidence="6">
    <name type="scientific">uncultured organism</name>
    <dbReference type="NCBI Taxonomy" id="155900"/>
    <lineage>
        <taxon>unclassified sequences</taxon>
        <taxon>environmental samples</taxon>
    </lineage>
</organism>
<feature type="compositionally biased region" description="Basic and acidic residues" evidence="4">
    <location>
        <begin position="147"/>
        <end position="156"/>
    </location>
</feature>